<evidence type="ECO:0000256" key="2">
    <source>
        <dbReference type="ARBA" id="ARBA00022475"/>
    </source>
</evidence>
<evidence type="ECO:0000256" key="6">
    <source>
        <dbReference type="ARBA" id="ARBA00023136"/>
    </source>
</evidence>
<keyword evidence="3" id="KW-0812">Transmembrane</keyword>
<evidence type="ECO:0000256" key="1">
    <source>
        <dbReference type="ARBA" id="ARBA00004651"/>
    </source>
</evidence>
<evidence type="ECO:0000256" key="4">
    <source>
        <dbReference type="ARBA" id="ARBA00022801"/>
    </source>
</evidence>
<feature type="domain" description="Phosphatidic acid phosphatase type 2/haloperoxidase" evidence="7">
    <location>
        <begin position="64"/>
        <end position="176"/>
    </location>
</feature>
<dbReference type="InterPro" id="IPR000326">
    <property type="entry name" value="PAP2/HPO"/>
</dbReference>
<dbReference type="SUPFAM" id="SSF48317">
    <property type="entry name" value="Acid phosphatase/Vanadium-dependent haloperoxidase"/>
    <property type="match status" value="1"/>
</dbReference>
<keyword evidence="2" id="KW-1003">Cell membrane</keyword>
<evidence type="ECO:0000313" key="8">
    <source>
        <dbReference type="EMBL" id="TFV43673.1"/>
    </source>
</evidence>
<dbReference type="AlphaFoldDB" id="A0A4Y9LNQ2"/>
<protein>
    <submittedName>
        <fullName evidence="8">Phosphatase PAP2 family protein</fullName>
    </submittedName>
</protein>
<proteinExistence type="predicted"/>
<reference evidence="8 9" key="1">
    <citation type="submission" date="2019-03" db="EMBL/GenBank/DDBJ databases">
        <title>Bradyrhizobium diversity isolated from nodules of Chamaecrista fasciculata.</title>
        <authorList>
            <person name="Klepa M.S."/>
            <person name="Urquiaga M.O."/>
            <person name="Hungria M."/>
            <person name="Delamuta J.R."/>
        </authorList>
    </citation>
    <scope>NUCLEOTIDE SEQUENCE [LARGE SCALE GENOMIC DNA]</scope>
    <source>
        <strain evidence="8 9">CNPSo 3448</strain>
    </source>
</reference>
<keyword evidence="6" id="KW-0472">Membrane</keyword>
<dbReference type="PANTHER" id="PTHR14969">
    <property type="entry name" value="SPHINGOSINE-1-PHOSPHATE PHOSPHOHYDROLASE"/>
    <property type="match status" value="1"/>
</dbReference>
<sequence length="193" mass="20810">MALVTVKPTRIDIAIANEIADHTNPELEQAAGALTWAADEHVLLAFAAAGWLYVQLRRPDERPAANHVLTVSLVTAVLPHILKSVFDQIRPDRLTVRGHWRGVPISGRSSDAFPSGHAVHMGALASAAGLLPPAPRRLVRSVAVALSLTRVALLAHWASDVAAGFALGAAVERLLRPWTLAKPRHKRGMRARQ</sequence>
<gene>
    <name evidence="8" type="ORF">E4K65_31355</name>
</gene>
<dbReference type="EMBL" id="SPQT01000022">
    <property type="protein sequence ID" value="TFV43673.1"/>
    <property type="molecule type" value="Genomic_DNA"/>
</dbReference>
<comment type="subcellular location">
    <subcellularLocation>
        <location evidence="1">Cell membrane</location>
        <topology evidence="1">Multi-pass membrane protein</topology>
    </subcellularLocation>
</comment>
<dbReference type="InterPro" id="IPR036938">
    <property type="entry name" value="PAP2/HPO_sf"/>
</dbReference>
<comment type="caution">
    <text evidence="8">The sequence shown here is derived from an EMBL/GenBank/DDBJ whole genome shotgun (WGS) entry which is preliminary data.</text>
</comment>
<dbReference type="PANTHER" id="PTHR14969:SF62">
    <property type="entry name" value="DECAPRENYLPHOSPHORYL-5-PHOSPHORIBOSE PHOSPHATASE RV3807C-RELATED"/>
    <property type="match status" value="1"/>
</dbReference>
<dbReference type="Proteomes" id="UP000297966">
    <property type="component" value="Unassembled WGS sequence"/>
</dbReference>
<dbReference type="Gene3D" id="1.20.144.10">
    <property type="entry name" value="Phosphatidic acid phosphatase type 2/haloperoxidase"/>
    <property type="match status" value="1"/>
</dbReference>
<dbReference type="RefSeq" id="WP_135177409.1">
    <property type="nucleotide sequence ID" value="NZ_SPQT01000022.1"/>
</dbReference>
<keyword evidence="5" id="KW-1133">Transmembrane helix</keyword>
<dbReference type="OrthoDB" id="9780507at2"/>
<dbReference type="SMART" id="SM00014">
    <property type="entry name" value="acidPPc"/>
    <property type="match status" value="1"/>
</dbReference>
<keyword evidence="4" id="KW-0378">Hydrolase</keyword>
<evidence type="ECO:0000256" key="5">
    <source>
        <dbReference type="ARBA" id="ARBA00022989"/>
    </source>
</evidence>
<dbReference type="Pfam" id="PF01569">
    <property type="entry name" value="PAP2"/>
    <property type="match status" value="1"/>
</dbReference>
<dbReference type="GO" id="GO:0016787">
    <property type="term" value="F:hydrolase activity"/>
    <property type="evidence" value="ECO:0007669"/>
    <property type="project" value="UniProtKB-KW"/>
</dbReference>
<name>A0A4Y9LNQ2_9BRAD</name>
<organism evidence="8 9">
    <name type="scientific">Bradyrhizobium niftali</name>
    <dbReference type="NCBI Taxonomy" id="2560055"/>
    <lineage>
        <taxon>Bacteria</taxon>
        <taxon>Pseudomonadati</taxon>
        <taxon>Pseudomonadota</taxon>
        <taxon>Alphaproteobacteria</taxon>
        <taxon>Hyphomicrobiales</taxon>
        <taxon>Nitrobacteraceae</taxon>
        <taxon>Bradyrhizobium</taxon>
    </lineage>
</organism>
<evidence type="ECO:0000256" key="3">
    <source>
        <dbReference type="ARBA" id="ARBA00022692"/>
    </source>
</evidence>
<evidence type="ECO:0000313" key="9">
    <source>
        <dbReference type="Proteomes" id="UP000297966"/>
    </source>
</evidence>
<keyword evidence="9" id="KW-1185">Reference proteome</keyword>
<accession>A0A4Y9LNQ2</accession>
<dbReference type="GO" id="GO:0005886">
    <property type="term" value="C:plasma membrane"/>
    <property type="evidence" value="ECO:0007669"/>
    <property type="project" value="UniProtKB-SubCell"/>
</dbReference>
<evidence type="ECO:0000259" key="7">
    <source>
        <dbReference type="SMART" id="SM00014"/>
    </source>
</evidence>